<dbReference type="AlphaFoldDB" id="A0A1I6EM14"/>
<protein>
    <recommendedName>
        <fullName evidence="3">PAS fold-containing protein</fullName>
    </recommendedName>
</protein>
<reference evidence="2" key="1">
    <citation type="submission" date="2016-10" db="EMBL/GenBank/DDBJ databases">
        <authorList>
            <person name="Varghese N."/>
            <person name="Submissions S."/>
        </authorList>
    </citation>
    <scope>NUCLEOTIDE SEQUENCE [LARGE SCALE GENOMIC DNA]</scope>
    <source>
        <strain evidence="2">DSM 3669</strain>
    </source>
</reference>
<dbReference type="EMBL" id="FOYM01000062">
    <property type="protein sequence ID" value="SFR18591.1"/>
    <property type="molecule type" value="Genomic_DNA"/>
</dbReference>
<evidence type="ECO:0000313" key="1">
    <source>
        <dbReference type="EMBL" id="SFR18591.1"/>
    </source>
</evidence>
<evidence type="ECO:0008006" key="3">
    <source>
        <dbReference type="Google" id="ProtNLM"/>
    </source>
</evidence>
<sequence>MTQGGSFFCNNTIKYISELSKEQRARFRGVCVQSVKFIESTAPLIGEAINRYDMEEELQRSYDIQAILNNLLDGISEIVYVADPKTYEILYVNKPTRNLFQKDLVGGACYREFQGGESPCGFCTNEIILKEKGKPYQWEYHNPLLNKDFVIVDKIIKWPDGRDVRFEFAVDITGRKMTEKAMRSRLEFEGTVKRISSRFVGVYNLDDAINASLAIRADVSKSMDELFKEADNAM</sequence>
<accession>A0A1I6EM14</accession>
<dbReference type="Proteomes" id="UP000199584">
    <property type="component" value="Unassembled WGS sequence"/>
</dbReference>
<evidence type="ECO:0000313" key="2">
    <source>
        <dbReference type="Proteomes" id="UP000199584"/>
    </source>
</evidence>
<dbReference type="Gene3D" id="3.30.450.20">
    <property type="entry name" value="PAS domain"/>
    <property type="match status" value="1"/>
</dbReference>
<organism evidence="1 2">
    <name type="scientific">Desulfoscipio geothermicus DSM 3669</name>
    <dbReference type="NCBI Taxonomy" id="1121426"/>
    <lineage>
        <taxon>Bacteria</taxon>
        <taxon>Bacillati</taxon>
        <taxon>Bacillota</taxon>
        <taxon>Clostridia</taxon>
        <taxon>Eubacteriales</taxon>
        <taxon>Desulfallaceae</taxon>
        <taxon>Desulfoscipio</taxon>
    </lineage>
</organism>
<name>A0A1I6EM14_9FIRM</name>
<proteinExistence type="predicted"/>
<keyword evidence="2" id="KW-1185">Reference proteome</keyword>
<dbReference type="STRING" id="39060.SAMN05660706_1621"/>
<gene>
    <name evidence="1" type="ORF">SAMN05660706_1621</name>
</gene>